<evidence type="ECO:0000256" key="2">
    <source>
        <dbReference type="ARBA" id="ARBA00022692"/>
    </source>
</evidence>
<feature type="transmembrane region" description="Helical" evidence="5">
    <location>
        <begin position="37"/>
        <end position="58"/>
    </location>
</feature>
<evidence type="ECO:0000256" key="1">
    <source>
        <dbReference type="ARBA" id="ARBA00004141"/>
    </source>
</evidence>
<dbReference type="GO" id="GO:0016020">
    <property type="term" value="C:membrane"/>
    <property type="evidence" value="ECO:0007669"/>
    <property type="project" value="UniProtKB-SubCell"/>
</dbReference>
<keyword evidence="2 5" id="KW-0812">Transmembrane</keyword>
<protein>
    <recommendedName>
        <fullName evidence="6">O-antigen ligase-related domain-containing protein</fullName>
    </recommendedName>
</protein>
<dbReference type="InterPro" id="IPR051533">
    <property type="entry name" value="WaaL-like"/>
</dbReference>
<evidence type="ECO:0000256" key="4">
    <source>
        <dbReference type="ARBA" id="ARBA00023136"/>
    </source>
</evidence>
<dbReference type="InterPro" id="IPR007016">
    <property type="entry name" value="O-antigen_ligase-rel_domated"/>
</dbReference>
<feature type="transmembrane region" description="Helical" evidence="5">
    <location>
        <begin position="135"/>
        <end position="155"/>
    </location>
</feature>
<comment type="subcellular location">
    <subcellularLocation>
        <location evidence="1">Membrane</location>
        <topology evidence="1">Multi-pass membrane protein</topology>
    </subcellularLocation>
</comment>
<dbReference type="Gene3D" id="1.25.40.10">
    <property type="entry name" value="Tetratricopeptide repeat domain"/>
    <property type="match status" value="1"/>
</dbReference>
<feature type="transmembrane region" description="Helical" evidence="5">
    <location>
        <begin position="12"/>
        <end position="31"/>
    </location>
</feature>
<keyword evidence="4 5" id="KW-0472">Membrane</keyword>
<keyword evidence="3 5" id="KW-1133">Transmembrane helix</keyword>
<evidence type="ECO:0000313" key="8">
    <source>
        <dbReference type="Proteomes" id="UP000176863"/>
    </source>
</evidence>
<dbReference type="EMBL" id="MFKT01000022">
    <property type="protein sequence ID" value="OGG52843.1"/>
    <property type="molecule type" value="Genomic_DNA"/>
</dbReference>
<dbReference type="InterPro" id="IPR011990">
    <property type="entry name" value="TPR-like_helical_dom_sf"/>
</dbReference>
<gene>
    <name evidence="7" type="ORF">A2851_04705</name>
</gene>
<feature type="domain" description="O-antigen ligase-related" evidence="6">
    <location>
        <begin position="241"/>
        <end position="379"/>
    </location>
</feature>
<feature type="transmembrane region" description="Helical" evidence="5">
    <location>
        <begin position="424"/>
        <end position="440"/>
    </location>
</feature>
<evidence type="ECO:0000313" key="7">
    <source>
        <dbReference type="EMBL" id="OGG52843.1"/>
    </source>
</evidence>
<dbReference type="SUPFAM" id="SSF48452">
    <property type="entry name" value="TPR-like"/>
    <property type="match status" value="1"/>
</dbReference>
<evidence type="ECO:0000259" key="6">
    <source>
        <dbReference type="Pfam" id="PF04932"/>
    </source>
</evidence>
<accession>A0A1F6CUK8</accession>
<feature type="transmembrane region" description="Helical" evidence="5">
    <location>
        <begin position="103"/>
        <end position="123"/>
    </location>
</feature>
<feature type="transmembrane region" description="Helical" evidence="5">
    <location>
        <begin position="460"/>
        <end position="480"/>
    </location>
</feature>
<sequence>MSMFMKGVTLPGAIVAVTIFILPFVTTTHLFNGATNAKFFFMSGSIALLALYFCYLLATNTHVLALRGRWLLLFSLVFLGVQCLSALTGAYPERSFFSDLNRASGVFYIGLLSLGVWIAAELLTERDWSLVRRAVAASAALFSFFTILGSQGFGFSGRLWTVDLDISGVTLANETFAGAYLLIAFVITLIEFFRAKPGRLKHMLAGAAILQLLSPLLFGAKAIMVGGFLADPLSLVGGARASSVTAFLFLAWLAGFFLLRRVTPPAFISRAYLLWSGVWIAGIALLVGLLFVPGSPVQETYIEEATAARIIVWDIGFEAFKEKPLLGWGPENFRFGFAQHFDDRLYLDENLGEIWFDRAHNLIIDLLVSTGVVGMATYFLLWGYALWIFSRAARAGLISQTEGYLSGALVIAHVLQLQTSFDTVATYALMGIVLGWSLFLEKKLLDGQPPHISELLRRAIAGVLGAAVIAALAFVTWEYARQYALIRIFMTKDSTRQTELIHRALTRQSDFESLRLSSASFKKGFLEQVAKTPKAEQPALIARGMKQFQTYEEYYRSYVSSHPDDYRARINFAYHLLLQTSLGDNHLAEARDVIAASYALSPQNPLTYVLDGVASLYSGDLESAREKILAAIKVNPEARFSQQMLAYINRQEKSFPRITVLNLENL</sequence>
<dbReference type="PANTHER" id="PTHR37422:SF23">
    <property type="entry name" value="TEICHURONIC ACID BIOSYNTHESIS PROTEIN TUAE"/>
    <property type="match status" value="1"/>
</dbReference>
<feature type="transmembrane region" description="Helical" evidence="5">
    <location>
        <begin position="241"/>
        <end position="259"/>
    </location>
</feature>
<organism evidence="7 8">
    <name type="scientific">Candidatus Kaiserbacteria bacterium RIFCSPHIGHO2_01_FULL_53_29</name>
    <dbReference type="NCBI Taxonomy" id="1798480"/>
    <lineage>
        <taxon>Bacteria</taxon>
        <taxon>Candidatus Kaiseribacteriota</taxon>
    </lineage>
</organism>
<dbReference type="Pfam" id="PF04932">
    <property type="entry name" value="Wzy_C"/>
    <property type="match status" value="1"/>
</dbReference>
<dbReference type="STRING" id="1798480.A2851_04705"/>
<feature type="transmembrane region" description="Helical" evidence="5">
    <location>
        <begin position="70"/>
        <end position="91"/>
    </location>
</feature>
<evidence type="ECO:0000256" key="5">
    <source>
        <dbReference type="SAM" id="Phobius"/>
    </source>
</evidence>
<feature type="transmembrane region" description="Helical" evidence="5">
    <location>
        <begin position="175"/>
        <end position="193"/>
    </location>
</feature>
<feature type="transmembrane region" description="Helical" evidence="5">
    <location>
        <begin position="271"/>
        <end position="292"/>
    </location>
</feature>
<feature type="transmembrane region" description="Helical" evidence="5">
    <location>
        <begin position="205"/>
        <end position="229"/>
    </location>
</feature>
<dbReference type="Proteomes" id="UP000176863">
    <property type="component" value="Unassembled WGS sequence"/>
</dbReference>
<feature type="transmembrane region" description="Helical" evidence="5">
    <location>
        <begin position="366"/>
        <end position="389"/>
    </location>
</feature>
<dbReference type="PANTHER" id="PTHR37422">
    <property type="entry name" value="TEICHURONIC ACID BIOSYNTHESIS PROTEIN TUAE"/>
    <property type="match status" value="1"/>
</dbReference>
<evidence type="ECO:0000256" key="3">
    <source>
        <dbReference type="ARBA" id="ARBA00022989"/>
    </source>
</evidence>
<proteinExistence type="predicted"/>
<dbReference type="AlphaFoldDB" id="A0A1F6CUK8"/>
<reference evidence="7 8" key="1">
    <citation type="journal article" date="2016" name="Nat. Commun.">
        <title>Thousands of microbial genomes shed light on interconnected biogeochemical processes in an aquifer system.</title>
        <authorList>
            <person name="Anantharaman K."/>
            <person name="Brown C.T."/>
            <person name="Hug L.A."/>
            <person name="Sharon I."/>
            <person name="Castelle C.J."/>
            <person name="Probst A.J."/>
            <person name="Thomas B.C."/>
            <person name="Singh A."/>
            <person name="Wilkins M.J."/>
            <person name="Karaoz U."/>
            <person name="Brodie E.L."/>
            <person name="Williams K.H."/>
            <person name="Hubbard S.S."/>
            <person name="Banfield J.F."/>
        </authorList>
    </citation>
    <scope>NUCLEOTIDE SEQUENCE [LARGE SCALE GENOMIC DNA]</scope>
</reference>
<comment type="caution">
    <text evidence="7">The sequence shown here is derived from an EMBL/GenBank/DDBJ whole genome shotgun (WGS) entry which is preliminary data.</text>
</comment>
<name>A0A1F6CUK8_9BACT</name>